<gene>
    <name evidence="3" type="ORF">CRG98_032988</name>
</gene>
<dbReference type="STRING" id="22663.A0A2I0ITA4"/>
<name>A0A2I0ITA4_PUNGR</name>
<sequence length="295" mass="34553">MAPKGENIIDWTDHMEFAFINIMLEKLRTTHTTTWKQKIWDEITTEMINLFPDKQLCLQKVKDKHQRMKTNFTRFSEIVRHTGVGWDVDTNTITAGPDVWAIFIKKNMAYKTFQSKGCKHYYLQKELFRSSTTIGALRTSSTDLPPTLEKERRLNEKFLSRSKGKQKQHVNLEEGSNESDEPVHVAEAILFESRRRVPKRSQSKSSQMQECVDLFRESFTKKSQKSPPSAKRSKSISSPEKPEKNSIEEAMVELTKFKTRIAHPLYVKADVTLLDPAMRRLFMWFAEDDRLEWIM</sequence>
<dbReference type="InterPro" id="IPR024752">
    <property type="entry name" value="Myb/SANT-like_dom"/>
</dbReference>
<dbReference type="EMBL" id="PGOL01002599">
    <property type="protein sequence ID" value="PKI46646.1"/>
    <property type="molecule type" value="Genomic_DNA"/>
</dbReference>
<evidence type="ECO:0000313" key="4">
    <source>
        <dbReference type="Proteomes" id="UP000233551"/>
    </source>
</evidence>
<dbReference type="AlphaFoldDB" id="A0A2I0ITA4"/>
<protein>
    <recommendedName>
        <fullName evidence="2">Myb/SANT-like domain-containing protein</fullName>
    </recommendedName>
</protein>
<reference evidence="3 4" key="1">
    <citation type="submission" date="2017-11" db="EMBL/GenBank/DDBJ databases">
        <title>De-novo sequencing of pomegranate (Punica granatum L.) genome.</title>
        <authorList>
            <person name="Akparov Z."/>
            <person name="Amiraslanov A."/>
            <person name="Hajiyeva S."/>
            <person name="Abbasov M."/>
            <person name="Kaur K."/>
            <person name="Hamwieh A."/>
            <person name="Solovyev V."/>
            <person name="Salamov A."/>
            <person name="Braich B."/>
            <person name="Kosarev P."/>
            <person name="Mahmoud A."/>
            <person name="Hajiyev E."/>
            <person name="Babayeva S."/>
            <person name="Izzatullayeva V."/>
            <person name="Mammadov A."/>
            <person name="Mammadov A."/>
            <person name="Sharifova S."/>
            <person name="Ojaghi J."/>
            <person name="Eynullazada K."/>
            <person name="Bayramov B."/>
            <person name="Abdulazimova A."/>
            <person name="Shahmuradov I."/>
        </authorList>
    </citation>
    <scope>NUCLEOTIDE SEQUENCE [LARGE SCALE GENOMIC DNA]</scope>
    <source>
        <strain evidence="4">cv. AG2017</strain>
        <tissue evidence="3">Leaf</tissue>
    </source>
</reference>
<comment type="caution">
    <text evidence="3">The sequence shown here is derived from an EMBL/GenBank/DDBJ whole genome shotgun (WGS) entry which is preliminary data.</text>
</comment>
<dbReference type="Pfam" id="PF12776">
    <property type="entry name" value="Myb_DNA-bind_3"/>
    <property type="match status" value="1"/>
</dbReference>
<feature type="region of interest" description="Disordered" evidence="1">
    <location>
        <begin position="219"/>
        <end position="245"/>
    </location>
</feature>
<keyword evidence="4" id="KW-1185">Reference proteome</keyword>
<feature type="domain" description="Myb/SANT-like" evidence="2">
    <location>
        <begin position="11"/>
        <end position="101"/>
    </location>
</feature>
<feature type="region of interest" description="Disordered" evidence="1">
    <location>
        <begin position="156"/>
        <end position="183"/>
    </location>
</feature>
<dbReference type="PANTHER" id="PTHR47584:SF14">
    <property type="entry name" value="L10-INTERACTING MYB DOMAIN-CONTAINING PROTEIN-LIKE"/>
    <property type="match status" value="1"/>
</dbReference>
<dbReference type="Proteomes" id="UP000233551">
    <property type="component" value="Unassembled WGS sequence"/>
</dbReference>
<evidence type="ECO:0000313" key="3">
    <source>
        <dbReference type="EMBL" id="PKI46646.1"/>
    </source>
</evidence>
<proteinExistence type="predicted"/>
<evidence type="ECO:0000256" key="1">
    <source>
        <dbReference type="SAM" id="MobiDB-lite"/>
    </source>
</evidence>
<dbReference type="PANTHER" id="PTHR47584">
    <property type="match status" value="1"/>
</dbReference>
<accession>A0A2I0ITA4</accession>
<dbReference type="InterPro" id="IPR045026">
    <property type="entry name" value="LIMYB"/>
</dbReference>
<evidence type="ECO:0000259" key="2">
    <source>
        <dbReference type="Pfam" id="PF12776"/>
    </source>
</evidence>
<organism evidence="3 4">
    <name type="scientific">Punica granatum</name>
    <name type="common">Pomegranate</name>
    <dbReference type="NCBI Taxonomy" id="22663"/>
    <lineage>
        <taxon>Eukaryota</taxon>
        <taxon>Viridiplantae</taxon>
        <taxon>Streptophyta</taxon>
        <taxon>Embryophyta</taxon>
        <taxon>Tracheophyta</taxon>
        <taxon>Spermatophyta</taxon>
        <taxon>Magnoliopsida</taxon>
        <taxon>eudicotyledons</taxon>
        <taxon>Gunneridae</taxon>
        <taxon>Pentapetalae</taxon>
        <taxon>rosids</taxon>
        <taxon>malvids</taxon>
        <taxon>Myrtales</taxon>
        <taxon>Lythraceae</taxon>
        <taxon>Punica</taxon>
    </lineage>
</organism>